<name>A0ABT7UK10_9FIRM</name>
<dbReference type="PANTHER" id="PTHR11061:SF30">
    <property type="entry name" value="TRNA (URACIL(54)-C(5))-METHYLTRANSFERASE"/>
    <property type="match status" value="1"/>
</dbReference>
<comment type="similarity">
    <text evidence="4">Belongs to the class I-like SAM-binding methyltransferase superfamily. RNA M5U methyltransferase family.</text>
</comment>
<evidence type="ECO:0000256" key="4">
    <source>
        <dbReference type="PROSITE-ProRule" id="PRU01024"/>
    </source>
</evidence>
<dbReference type="PROSITE" id="PS01230">
    <property type="entry name" value="TRMA_1"/>
    <property type="match status" value="1"/>
</dbReference>
<feature type="binding site" evidence="4">
    <location>
        <position position="255"/>
    </location>
    <ligand>
        <name>S-adenosyl-L-methionine</name>
        <dbReference type="ChEBI" id="CHEBI:59789"/>
    </ligand>
</feature>
<dbReference type="InterPro" id="IPR010280">
    <property type="entry name" value="U5_MeTrfase_fam"/>
</dbReference>
<evidence type="ECO:0000256" key="1">
    <source>
        <dbReference type="ARBA" id="ARBA00022603"/>
    </source>
</evidence>
<keyword evidence="2 4" id="KW-0808">Transferase</keyword>
<keyword evidence="1 4" id="KW-0489">Methyltransferase</keyword>
<comment type="caution">
    <text evidence="6">The sequence shown here is derived from an EMBL/GenBank/DDBJ whole genome shotgun (WGS) entry which is preliminary data.</text>
</comment>
<dbReference type="CDD" id="cd02440">
    <property type="entry name" value="AdoMet_MTases"/>
    <property type="match status" value="1"/>
</dbReference>
<evidence type="ECO:0000256" key="5">
    <source>
        <dbReference type="PROSITE-ProRule" id="PRU10015"/>
    </source>
</evidence>
<gene>
    <name evidence="6" type="primary">rlmD</name>
    <name evidence="6" type="ORF">QUV98_09085</name>
</gene>
<evidence type="ECO:0000256" key="2">
    <source>
        <dbReference type="ARBA" id="ARBA00022679"/>
    </source>
</evidence>
<evidence type="ECO:0000256" key="3">
    <source>
        <dbReference type="ARBA" id="ARBA00022691"/>
    </source>
</evidence>
<dbReference type="PROSITE" id="PS51687">
    <property type="entry name" value="SAM_MT_RNA_M5U"/>
    <property type="match status" value="1"/>
</dbReference>
<dbReference type="GO" id="GO:0032259">
    <property type="term" value="P:methylation"/>
    <property type="evidence" value="ECO:0007669"/>
    <property type="project" value="UniProtKB-KW"/>
</dbReference>
<dbReference type="InterPro" id="IPR030390">
    <property type="entry name" value="MeTrfase_TrmA_AS"/>
</dbReference>
<feature type="active site" evidence="5">
    <location>
        <position position="330"/>
    </location>
</feature>
<dbReference type="NCBIfam" id="TIGR00479">
    <property type="entry name" value="rumA"/>
    <property type="match status" value="1"/>
</dbReference>
<sequence>MDCSIKKQCGSCQYIGMDYQKQLLIKKEKCQKLFPHHFVHDVAGMEKPYYYRNKVIVAFNQKYEYGLYEETSHRIVPMKSCLLHDDETHQVLSTIQKILKKYRVSIYDEKKNRGFLRHVLIRRAVMTNQTLVVLVGTDHVMKGSKNFCQELIKACPSVQSVVLNTNRRQTSVVLSKQEKVLYGKGFIVDQLCGLTFKISAQSFYQINHEQCTVLYHRILSLLNLHQDDIILDTYCGIGTIGMFLAQYVQTVIGVEINKEAYKDAINNAKMNHISNIHFVNGDASEFMHQLAIQKQKVDCVVMDPPRAGSTKTFIEAIRTLQPRQVVYVSCDPTTQARDLKMFAKIGYQSHDVYPVDMFPHTEHVESVVLLSKLNTKKHINIELHTDELDLTSSESKVTYQEIKEYVRDKYGFKISTLNIAQTKQKCGIKERISYNKPKNENSRQPACPKKNEEAIIDAFRYFQMI</sequence>
<feature type="binding site" evidence="4">
    <location>
        <position position="205"/>
    </location>
    <ligand>
        <name>S-adenosyl-L-methionine</name>
        <dbReference type="ChEBI" id="CHEBI:59789"/>
    </ligand>
</feature>
<evidence type="ECO:0000313" key="7">
    <source>
        <dbReference type="Proteomes" id="UP001529275"/>
    </source>
</evidence>
<dbReference type="GO" id="GO:0008168">
    <property type="term" value="F:methyltransferase activity"/>
    <property type="evidence" value="ECO:0007669"/>
    <property type="project" value="UniProtKB-KW"/>
</dbReference>
<keyword evidence="7" id="KW-1185">Reference proteome</keyword>
<dbReference type="Proteomes" id="UP001529275">
    <property type="component" value="Unassembled WGS sequence"/>
</dbReference>
<dbReference type="Pfam" id="PF05958">
    <property type="entry name" value="tRNA_U5-meth_tr"/>
    <property type="match status" value="1"/>
</dbReference>
<dbReference type="PANTHER" id="PTHR11061">
    <property type="entry name" value="RNA M5U METHYLTRANSFERASE"/>
    <property type="match status" value="1"/>
</dbReference>
<dbReference type="InterPro" id="IPR030391">
    <property type="entry name" value="MeTrfase_TrmA_CS"/>
</dbReference>
<evidence type="ECO:0000313" key="6">
    <source>
        <dbReference type="EMBL" id="MDM8196466.1"/>
    </source>
</evidence>
<dbReference type="Gene3D" id="3.40.50.150">
    <property type="entry name" value="Vaccinia Virus protein VP39"/>
    <property type="match status" value="1"/>
</dbReference>
<keyword evidence="3 4" id="KW-0949">S-adenosyl-L-methionine</keyword>
<accession>A0ABT7UK10</accession>
<dbReference type="PROSITE" id="PS01231">
    <property type="entry name" value="TRMA_2"/>
    <property type="match status" value="1"/>
</dbReference>
<dbReference type="RefSeq" id="WP_289528031.1">
    <property type="nucleotide sequence ID" value="NZ_JAUDCK010000036.1"/>
</dbReference>
<organism evidence="6 7">
    <name type="scientific">Massilimicrobiota timonensis</name>
    <dbReference type="NCBI Taxonomy" id="1776392"/>
    <lineage>
        <taxon>Bacteria</taxon>
        <taxon>Bacillati</taxon>
        <taxon>Bacillota</taxon>
        <taxon>Erysipelotrichia</taxon>
        <taxon>Erysipelotrichales</taxon>
        <taxon>Erysipelotrichaceae</taxon>
        <taxon>Massilimicrobiota</taxon>
    </lineage>
</organism>
<dbReference type="SUPFAM" id="SSF53335">
    <property type="entry name" value="S-adenosyl-L-methionine-dependent methyltransferases"/>
    <property type="match status" value="1"/>
</dbReference>
<dbReference type="EC" id="2.1.1.190" evidence="6"/>
<reference evidence="7" key="1">
    <citation type="submission" date="2023-06" db="EMBL/GenBank/DDBJ databases">
        <title>Identification and characterization of horizontal gene transfer across gut microbiota members of farm animals based on homology search.</title>
        <authorList>
            <person name="Zeman M."/>
            <person name="Kubasova T."/>
            <person name="Jahodarova E."/>
            <person name="Nykrynova M."/>
            <person name="Rychlik I."/>
        </authorList>
    </citation>
    <scope>NUCLEOTIDE SEQUENCE [LARGE SCALE GENOMIC DNA]</scope>
    <source>
        <strain evidence="7">ET341</strain>
    </source>
</reference>
<protein>
    <submittedName>
        <fullName evidence="6">23S rRNA (Uracil(1939)-C(5))-methyltransferase RlmD</fullName>
        <ecNumber evidence="6">2.1.1.190</ecNumber>
    </submittedName>
</protein>
<dbReference type="Gene3D" id="2.40.50.1070">
    <property type="match status" value="1"/>
</dbReference>
<feature type="binding site" evidence="4">
    <location>
        <position position="234"/>
    </location>
    <ligand>
        <name>S-adenosyl-L-methionine</name>
        <dbReference type="ChEBI" id="CHEBI:59789"/>
    </ligand>
</feature>
<proteinExistence type="inferred from homology"/>
<dbReference type="InterPro" id="IPR029063">
    <property type="entry name" value="SAM-dependent_MTases_sf"/>
</dbReference>
<dbReference type="EMBL" id="JAUDCK010000036">
    <property type="protein sequence ID" value="MDM8196466.1"/>
    <property type="molecule type" value="Genomic_DNA"/>
</dbReference>
<feature type="active site" description="Nucleophile" evidence="4">
    <location>
        <position position="330"/>
    </location>
</feature>
<feature type="binding site" evidence="4">
    <location>
        <position position="303"/>
    </location>
    <ligand>
        <name>S-adenosyl-L-methionine</name>
        <dbReference type="ChEBI" id="CHEBI:59789"/>
    </ligand>
</feature>